<dbReference type="Proteomes" id="UP000194012">
    <property type="component" value="Unassembled WGS sequence"/>
</dbReference>
<dbReference type="InterPro" id="IPR000595">
    <property type="entry name" value="cNMP-bd_dom"/>
</dbReference>
<dbReference type="Pfam" id="PF00027">
    <property type="entry name" value="cNMP_binding"/>
    <property type="match status" value="1"/>
</dbReference>
<dbReference type="PROSITE" id="PS50042">
    <property type="entry name" value="CNMP_BINDING_3"/>
    <property type="match status" value="1"/>
</dbReference>
<keyword evidence="3" id="KW-1185">Reference proteome</keyword>
<protein>
    <recommendedName>
        <fullName evidence="1">Cyclic nucleotide-binding domain-containing protein</fullName>
    </recommendedName>
</protein>
<dbReference type="Gene3D" id="2.60.120.10">
    <property type="entry name" value="Jelly Rolls"/>
    <property type="match status" value="1"/>
</dbReference>
<accession>A0A1X6YH13</accession>
<reference evidence="3" key="1">
    <citation type="submission" date="2017-03" db="EMBL/GenBank/DDBJ databases">
        <authorList>
            <person name="Rodrigo-Torres L."/>
            <person name="Arahal R.D."/>
            <person name="Lucena T."/>
        </authorList>
    </citation>
    <scope>NUCLEOTIDE SEQUENCE [LARGE SCALE GENOMIC DNA]</scope>
    <source>
        <strain evidence="3">CECT 8370</strain>
    </source>
</reference>
<sequence>MSALTFILRGEAEVTSDARPIGRLGQGLVGEMNVLDGGPASASVTLTRPARLFTITGGALNRLIRRDSDLRLLVENAMSRDTRAKLVAANQRLSTAQKGGHDDHEP</sequence>
<dbReference type="InterPro" id="IPR018490">
    <property type="entry name" value="cNMP-bd_dom_sf"/>
</dbReference>
<evidence type="ECO:0000259" key="1">
    <source>
        <dbReference type="PROSITE" id="PS50042"/>
    </source>
</evidence>
<gene>
    <name evidence="2" type="ORF">ROG8370_00697</name>
</gene>
<evidence type="ECO:0000313" key="2">
    <source>
        <dbReference type="EMBL" id="SLN20929.1"/>
    </source>
</evidence>
<dbReference type="AlphaFoldDB" id="A0A1X6YH13"/>
<evidence type="ECO:0000313" key="3">
    <source>
        <dbReference type="Proteomes" id="UP000194012"/>
    </source>
</evidence>
<name>A0A1X6YH13_9RHOB</name>
<organism evidence="2 3">
    <name type="scientific">Roseovarius gaetbuli</name>
    <dbReference type="NCBI Taxonomy" id="1356575"/>
    <lineage>
        <taxon>Bacteria</taxon>
        <taxon>Pseudomonadati</taxon>
        <taxon>Pseudomonadota</taxon>
        <taxon>Alphaproteobacteria</taxon>
        <taxon>Rhodobacterales</taxon>
        <taxon>Roseobacteraceae</taxon>
        <taxon>Roseovarius</taxon>
    </lineage>
</organism>
<proteinExistence type="predicted"/>
<dbReference type="InterPro" id="IPR014710">
    <property type="entry name" value="RmlC-like_jellyroll"/>
</dbReference>
<dbReference type="SUPFAM" id="SSF51206">
    <property type="entry name" value="cAMP-binding domain-like"/>
    <property type="match status" value="1"/>
</dbReference>
<dbReference type="EMBL" id="FWFJ01000004">
    <property type="protein sequence ID" value="SLN20929.1"/>
    <property type="molecule type" value="Genomic_DNA"/>
</dbReference>
<feature type="domain" description="Cyclic nucleotide-binding" evidence="1">
    <location>
        <begin position="1"/>
        <end position="71"/>
    </location>
</feature>